<keyword evidence="2" id="KW-1185">Reference proteome</keyword>
<evidence type="ECO:0000313" key="1">
    <source>
        <dbReference type="EMBL" id="KOS37101.1"/>
    </source>
</evidence>
<comment type="caution">
    <text evidence="1">The sequence shown here is derived from an EMBL/GenBank/DDBJ whole genome shotgun (WGS) entry which is preliminary data.</text>
</comment>
<proteinExistence type="predicted"/>
<gene>
    <name evidence="1" type="ORF">ACN38_g12122</name>
</gene>
<organism evidence="1 2">
    <name type="scientific">Penicillium nordicum</name>
    <dbReference type="NCBI Taxonomy" id="229535"/>
    <lineage>
        <taxon>Eukaryota</taxon>
        <taxon>Fungi</taxon>
        <taxon>Dikarya</taxon>
        <taxon>Ascomycota</taxon>
        <taxon>Pezizomycotina</taxon>
        <taxon>Eurotiomycetes</taxon>
        <taxon>Eurotiomycetidae</taxon>
        <taxon>Eurotiales</taxon>
        <taxon>Aspergillaceae</taxon>
        <taxon>Penicillium</taxon>
    </lineage>
</organism>
<protein>
    <submittedName>
        <fullName evidence="1">Uncharacterized protein</fullName>
    </submittedName>
</protein>
<dbReference type="Proteomes" id="UP000037696">
    <property type="component" value="Unassembled WGS sequence"/>
</dbReference>
<name>A0A0M8NYR4_9EURO</name>
<accession>A0A0M8NYR4</accession>
<dbReference type="EMBL" id="LHQQ01000354">
    <property type="protein sequence ID" value="KOS37101.1"/>
    <property type="molecule type" value="Genomic_DNA"/>
</dbReference>
<evidence type="ECO:0000313" key="2">
    <source>
        <dbReference type="Proteomes" id="UP000037696"/>
    </source>
</evidence>
<sequence>MLRQHKWIFFPTSGGFYSLTSYGYRRSYFQKKKKEFCLKGIATGDYVYGRLNMHITLSLVTTSPPSPLPPS</sequence>
<dbReference type="AlphaFoldDB" id="A0A0M8NYR4"/>
<reference evidence="1 2" key="1">
    <citation type="submission" date="2015-08" db="EMBL/GenBank/DDBJ databases">
        <title>Genome sequencing of Penicillium nordicum.</title>
        <authorList>
            <person name="Nguyen H.D."/>
            <person name="Seifert K.A."/>
        </authorList>
    </citation>
    <scope>NUCLEOTIDE SEQUENCE [LARGE SCALE GENOMIC DNA]</scope>
    <source>
        <strain evidence="1 2">DAOMC 185683</strain>
    </source>
</reference>